<evidence type="ECO:0000313" key="1">
    <source>
        <dbReference type="EMBL" id="GAH30793.1"/>
    </source>
</evidence>
<proteinExistence type="predicted"/>
<reference evidence="1" key="1">
    <citation type="journal article" date="2014" name="Front. Microbiol.">
        <title>High frequency of phylogenetically diverse reductive dehalogenase-homologous genes in deep subseafloor sedimentary metagenomes.</title>
        <authorList>
            <person name="Kawai M."/>
            <person name="Futagami T."/>
            <person name="Toyoda A."/>
            <person name="Takaki Y."/>
            <person name="Nishi S."/>
            <person name="Hori S."/>
            <person name="Arai W."/>
            <person name="Tsubouchi T."/>
            <person name="Morono Y."/>
            <person name="Uchiyama I."/>
            <person name="Ito T."/>
            <person name="Fujiyama A."/>
            <person name="Inagaki F."/>
            <person name="Takami H."/>
        </authorList>
    </citation>
    <scope>NUCLEOTIDE SEQUENCE</scope>
    <source>
        <strain evidence="1">Expedition CK06-06</strain>
    </source>
</reference>
<organism evidence="1">
    <name type="scientific">marine sediment metagenome</name>
    <dbReference type="NCBI Taxonomy" id="412755"/>
    <lineage>
        <taxon>unclassified sequences</taxon>
        <taxon>metagenomes</taxon>
        <taxon>ecological metagenomes</taxon>
    </lineage>
</organism>
<feature type="non-terminal residue" evidence="1">
    <location>
        <position position="86"/>
    </location>
</feature>
<dbReference type="AlphaFoldDB" id="X1GCL4"/>
<comment type="caution">
    <text evidence="1">The sequence shown here is derived from an EMBL/GenBank/DDBJ whole genome shotgun (WGS) entry which is preliminary data.</text>
</comment>
<sequence length="86" mass="9797">ISDPILIPDPIFIISFLKPSESGVASLMITPKEKYVLTSNIEAQRILDEELRGQDFEMVRFPWYEPEGLRKEIMKIGSGMRIGSDI</sequence>
<dbReference type="EMBL" id="BART01040750">
    <property type="protein sequence ID" value="GAH30793.1"/>
    <property type="molecule type" value="Genomic_DNA"/>
</dbReference>
<name>X1GCL4_9ZZZZ</name>
<accession>X1GCL4</accession>
<gene>
    <name evidence="1" type="ORF">S01H4_66100</name>
</gene>
<protein>
    <submittedName>
        <fullName evidence="1">Uncharacterized protein</fullName>
    </submittedName>
</protein>
<feature type="non-terminal residue" evidence="1">
    <location>
        <position position="1"/>
    </location>
</feature>